<evidence type="ECO:0000256" key="1">
    <source>
        <dbReference type="ARBA" id="ARBA00001920"/>
    </source>
</evidence>
<dbReference type="InterPro" id="IPR012001">
    <property type="entry name" value="Thiamin_PyroP_enz_TPP-bd_dom"/>
</dbReference>
<dbReference type="Pfam" id="PF02775">
    <property type="entry name" value="TPP_enzyme_C"/>
    <property type="match status" value="1"/>
</dbReference>
<keyword evidence="8 14" id="KW-0456">Lyase</keyword>
<feature type="domain" description="Thiamine pyrophosphate enzyme central" evidence="11">
    <location>
        <begin position="209"/>
        <end position="321"/>
    </location>
</feature>
<dbReference type="InterPro" id="IPR047214">
    <property type="entry name" value="TPP_PDC_IPDC"/>
</dbReference>
<evidence type="ECO:0000313" key="15">
    <source>
        <dbReference type="Proteomes" id="UP000031307"/>
    </source>
</evidence>
<dbReference type="GO" id="GO:0030976">
    <property type="term" value="F:thiamine pyrophosphate binding"/>
    <property type="evidence" value="ECO:0007669"/>
    <property type="project" value="InterPro"/>
</dbReference>
<dbReference type="GO" id="GO:0000949">
    <property type="term" value="P:aromatic amino acid family catabolic process to alcohol via Ehrlich pathway"/>
    <property type="evidence" value="ECO:0007669"/>
    <property type="project" value="TreeGrafter"/>
</dbReference>
<feature type="binding site" evidence="9">
    <location>
        <position position="473"/>
    </location>
    <ligand>
        <name>Mg(2+)</name>
        <dbReference type="ChEBI" id="CHEBI:18420"/>
    </ligand>
</feature>
<dbReference type="InterPro" id="IPR029061">
    <property type="entry name" value="THDP-binding"/>
</dbReference>
<dbReference type="GO" id="GO:0000287">
    <property type="term" value="F:magnesium ion binding"/>
    <property type="evidence" value="ECO:0007669"/>
    <property type="project" value="InterPro"/>
</dbReference>
<gene>
    <name evidence="14" type="primary">ipdC</name>
    <name evidence="14" type="ORF">DB43_DS00170</name>
</gene>
<feature type="binding site" evidence="9">
    <location>
        <position position="475"/>
    </location>
    <ligand>
        <name>Mg(2+)</name>
        <dbReference type="ChEBI" id="CHEBI:18420"/>
    </ligand>
</feature>
<evidence type="ECO:0000259" key="12">
    <source>
        <dbReference type="Pfam" id="PF02775"/>
    </source>
</evidence>
<evidence type="ECO:0000256" key="6">
    <source>
        <dbReference type="ARBA" id="ARBA00022842"/>
    </source>
</evidence>
<dbReference type="Gene3D" id="3.40.50.1220">
    <property type="entry name" value="TPP-binding domain"/>
    <property type="match status" value="1"/>
</dbReference>
<evidence type="ECO:0000256" key="3">
    <source>
        <dbReference type="ARBA" id="ARBA00007812"/>
    </source>
</evidence>
<evidence type="ECO:0000256" key="8">
    <source>
        <dbReference type="ARBA" id="ARBA00023239"/>
    </source>
</evidence>
<dbReference type="PANTHER" id="PTHR43452">
    <property type="entry name" value="PYRUVATE DECARBOXYLASE"/>
    <property type="match status" value="1"/>
</dbReference>
<dbReference type="PIRSF" id="PIRSF036565">
    <property type="entry name" value="Pyruvt_ip_decrb"/>
    <property type="match status" value="1"/>
</dbReference>
<dbReference type="Pfam" id="PF00205">
    <property type="entry name" value="TPP_enzyme_M"/>
    <property type="match status" value="1"/>
</dbReference>
<feature type="binding site" evidence="9">
    <location>
        <position position="446"/>
    </location>
    <ligand>
        <name>Mg(2+)</name>
        <dbReference type="ChEBI" id="CHEBI:18420"/>
    </ligand>
</feature>
<keyword evidence="6 9" id="KW-0460">Magnesium</keyword>
<dbReference type="AlphaFoldDB" id="A0A0C1CCI1"/>
<dbReference type="PATRIC" id="fig|83552.4.peg.191"/>
<evidence type="ECO:0000256" key="10">
    <source>
        <dbReference type="RuleBase" id="RU362132"/>
    </source>
</evidence>
<evidence type="ECO:0000259" key="11">
    <source>
        <dbReference type="Pfam" id="PF00205"/>
    </source>
</evidence>
<dbReference type="InterPro" id="IPR000399">
    <property type="entry name" value="TPP-bd_CS"/>
</dbReference>
<comment type="similarity">
    <text evidence="3 10">Belongs to the TPP enzyme family.</text>
</comment>
<dbReference type="EC" id="4.1.1.74" evidence="14"/>
<dbReference type="SUPFAM" id="SSF52518">
    <property type="entry name" value="Thiamin diphosphate-binding fold (THDP-binding)"/>
    <property type="match status" value="2"/>
</dbReference>
<comment type="caution">
    <text evidence="14">The sequence shown here is derived from an EMBL/GenBank/DDBJ whole genome shotgun (WGS) entry which is preliminary data.</text>
</comment>
<dbReference type="GO" id="GO:0004737">
    <property type="term" value="F:pyruvate decarboxylase activity"/>
    <property type="evidence" value="ECO:0007669"/>
    <property type="project" value="TreeGrafter"/>
</dbReference>
<evidence type="ECO:0000313" key="14">
    <source>
        <dbReference type="EMBL" id="KIA78590.1"/>
    </source>
</evidence>
<sequence length="557" mass="62374">MIEFRERVRMKKTVGIYLLEQLYQKGVQHIFGIPGDYILRFDKVIEKYPTIQFINATRENTAGYMADAYARIKGLGVACITYGVGINIVNALSQAYVENSPLVVISGAAGLAELEKEIRLHHLFNKSLHKHLETTQLDIFRNITIAQTVLNEPCLFASEIDRVLTACLVHKKPVYIEIPRDQVDAEMEGGRLAFMLDSASDPFALQEAIEDVTQILQKSERPVIWVGHEVLRYGLADAVLEFAQKFSIPIVSTLLGKAAIDEWDSHFLGVYLGGMSHSEVQNYVNSADCLLRLGVLLNDLDTGIFTAKFHQKNQIIVINHEVQVNHHYYSEVLLKDFVGLLKKIELQKTFDQNYPSNAKRAPKAFVANHQRLTVDRLFDCLQTHLTSEHLVISDIGDSLFGSAELILHQNAYMACAHFASLSFAVPAAIGAQLANPRQRPIVLVGDGAFQMSAMELSTAVRYGLDPIVIVLNNHGYGTERPIIEGSYNDVHDWNYVAIPQVLEGGKGVRVTTEEELNQALQTAVFARGTFYLIEVDLDKNDHSQVLKRFGELMNQHA</sequence>
<dbReference type="InterPro" id="IPR012000">
    <property type="entry name" value="Thiamin_PyroP_enz_cen_dom"/>
</dbReference>
<evidence type="ECO:0000256" key="2">
    <source>
        <dbReference type="ARBA" id="ARBA00001964"/>
    </source>
</evidence>
<comment type="cofactor">
    <cofactor evidence="1">
        <name>a metal cation</name>
        <dbReference type="ChEBI" id="CHEBI:25213"/>
    </cofactor>
</comment>
<feature type="domain" description="Thiamine pyrophosphate enzyme N-terminal TPP-binding" evidence="13">
    <location>
        <begin position="13"/>
        <end position="121"/>
    </location>
</feature>
<keyword evidence="7 10" id="KW-0786">Thiamine pyrophosphate</keyword>
<feature type="domain" description="Thiamine pyrophosphate enzyme TPP-binding" evidence="12">
    <location>
        <begin position="396"/>
        <end position="535"/>
    </location>
</feature>
<dbReference type="SUPFAM" id="SSF52467">
    <property type="entry name" value="DHS-like NAD/FAD-binding domain"/>
    <property type="match status" value="1"/>
</dbReference>
<reference evidence="14 15" key="1">
    <citation type="journal article" date="2014" name="Mol. Biol. Evol.">
        <title>Massive expansion of Ubiquitination-related gene families within the Chlamydiae.</title>
        <authorList>
            <person name="Domman D."/>
            <person name="Collingro A."/>
            <person name="Lagkouvardos I."/>
            <person name="Gehre L."/>
            <person name="Weinmaier T."/>
            <person name="Rattei T."/>
            <person name="Subtil A."/>
            <person name="Horn M."/>
        </authorList>
    </citation>
    <scope>NUCLEOTIDE SEQUENCE [LARGE SCALE GENOMIC DNA]</scope>
    <source>
        <strain evidence="14 15">OEW1</strain>
    </source>
</reference>
<dbReference type="InterPro" id="IPR012110">
    <property type="entry name" value="PDC/IPDC-like"/>
</dbReference>
<dbReference type="CDD" id="cd02005">
    <property type="entry name" value="TPP_PDC_IPDC"/>
    <property type="match status" value="1"/>
</dbReference>
<dbReference type="PROSITE" id="PS00187">
    <property type="entry name" value="TPP_ENZYMES"/>
    <property type="match status" value="1"/>
</dbReference>
<evidence type="ECO:0000259" key="13">
    <source>
        <dbReference type="Pfam" id="PF02776"/>
    </source>
</evidence>
<dbReference type="Pfam" id="PF02776">
    <property type="entry name" value="TPP_enzyme_N"/>
    <property type="match status" value="1"/>
</dbReference>
<keyword evidence="14" id="KW-0670">Pyruvate</keyword>
<evidence type="ECO:0000256" key="7">
    <source>
        <dbReference type="ARBA" id="ARBA00023052"/>
    </source>
</evidence>
<dbReference type="PANTHER" id="PTHR43452:SF30">
    <property type="entry name" value="PYRUVATE DECARBOXYLASE ISOZYME 1-RELATED"/>
    <property type="match status" value="1"/>
</dbReference>
<dbReference type="EMBL" id="JSAM01000013">
    <property type="protein sequence ID" value="KIA78590.1"/>
    <property type="molecule type" value="Genomic_DNA"/>
</dbReference>
<proteinExistence type="inferred from homology"/>
<name>A0A0C1CCI1_9BACT</name>
<keyword evidence="5" id="KW-0210">Decarboxylase</keyword>
<dbReference type="Proteomes" id="UP000031307">
    <property type="component" value="Unassembled WGS sequence"/>
</dbReference>
<protein>
    <submittedName>
        <fullName evidence="14">Indole-3-pyruvate decarboxylase</fullName>
        <ecNumber evidence="14">4.1.1.74</ecNumber>
    </submittedName>
</protein>
<comment type="cofactor">
    <cofactor evidence="9">
        <name>Mg(2+)</name>
        <dbReference type="ChEBI" id="CHEBI:18420"/>
    </cofactor>
    <text evidence="9">Binds 1 Mg(2+) per subunit.</text>
</comment>
<comment type="cofactor">
    <cofactor evidence="2">
        <name>thiamine diphosphate</name>
        <dbReference type="ChEBI" id="CHEBI:58937"/>
    </cofactor>
</comment>
<dbReference type="GO" id="GO:0047434">
    <property type="term" value="F:indolepyruvate decarboxylase activity"/>
    <property type="evidence" value="ECO:0007669"/>
    <property type="project" value="UniProtKB-EC"/>
</dbReference>
<accession>A0A0C1CCI1</accession>
<keyword evidence="4 9" id="KW-0479">Metal-binding</keyword>
<dbReference type="InterPro" id="IPR011766">
    <property type="entry name" value="TPP_enzyme_TPP-bd"/>
</dbReference>
<evidence type="ECO:0000256" key="5">
    <source>
        <dbReference type="ARBA" id="ARBA00022793"/>
    </source>
</evidence>
<dbReference type="Gene3D" id="3.40.50.970">
    <property type="match status" value="2"/>
</dbReference>
<dbReference type="GO" id="GO:0005829">
    <property type="term" value="C:cytosol"/>
    <property type="evidence" value="ECO:0007669"/>
    <property type="project" value="TreeGrafter"/>
</dbReference>
<dbReference type="CDD" id="cd07038">
    <property type="entry name" value="TPP_PYR_PDC_IPDC_like"/>
    <property type="match status" value="1"/>
</dbReference>
<dbReference type="InterPro" id="IPR047213">
    <property type="entry name" value="TPP_PYR_PDC_IPDC-like"/>
</dbReference>
<evidence type="ECO:0000256" key="9">
    <source>
        <dbReference type="PIRSR" id="PIRSR036565-2"/>
    </source>
</evidence>
<organism evidence="14 15">
    <name type="scientific">Parachlamydia acanthamoebae</name>
    <dbReference type="NCBI Taxonomy" id="83552"/>
    <lineage>
        <taxon>Bacteria</taxon>
        <taxon>Pseudomonadati</taxon>
        <taxon>Chlamydiota</taxon>
        <taxon>Chlamydiia</taxon>
        <taxon>Parachlamydiales</taxon>
        <taxon>Parachlamydiaceae</taxon>
        <taxon>Parachlamydia</taxon>
    </lineage>
</organism>
<evidence type="ECO:0000256" key="4">
    <source>
        <dbReference type="ARBA" id="ARBA00022723"/>
    </source>
</evidence>
<dbReference type="InterPro" id="IPR029035">
    <property type="entry name" value="DHS-like_NAD/FAD-binding_dom"/>
</dbReference>